<dbReference type="FunFam" id="3.30.1490.20:FF:000010">
    <property type="entry name" value="Phosphoenolpyruvate synthase"/>
    <property type="match status" value="1"/>
</dbReference>
<evidence type="ECO:0000256" key="2">
    <source>
        <dbReference type="ARBA" id="ARBA00002988"/>
    </source>
</evidence>
<name>A0A8E2B5V5_9PSEU</name>
<gene>
    <name evidence="16" type="ORF">H5411_24910</name>
</gene>
<dbReference type="EMBL" id="JACJHR010000037">
    <property type="protein sequence ID" value="MBB2502366.1"/>
    <property type="molecule type" value="Genomic_DNA"/>
</dbReference>
<keyword evidence="7" id="KW-0808">Transferase</keyword>
<dbReference type="InterPro" id="IPR006319">
    <property type="entry name" value="PEP_synth"/>
</dbReference>
<evidence type="ECO:0000256" key="10">
    <source>
        <dbReference type="ARBA" id="ARBA00022777"/>
    </source>
</evidence>
<evidence type="ECO:0000256" key="1">
    <source>
        <dbReference type="ARBA" id="ARBA00001946"/>
    </source>
</evidence>
<dbReference type="Gene3D" id="3.30.1490.20">
    <property type="entry name" value="ATP-grasp fold, A domain"/>
    <property type="match status" value="1"/>
</dbReference>
<comment type="cofactor">
    <cofactor evidence="1">
        <name>Mg(2+)</name>
        <dbReference type="ChEBI" id="CHEBI:18420"/>
    </cofactor>
</comment>
<comment type="catalytic activity">
    <reaction evidence="14">
        <text>pyruvate + ATP + H2O = phosphoenolpyruvate + AMP + phosphate + 2 H(+)</text>
        <dbReference type="Rhea" id="RHEA:11364"/>
        <dbReference type="ChEBI" id="CHEBI:15361"/>
        <dbReference type="ChEBI" id="CHEBI:15377"/>
        <dbReference type="ChEBI" id="CHEBI:15378"/>
        <dbReference type="ChEBI" id="CHEBI:30616"/>
        <dbReference type="ChEBI" id="CHEBI:43474"/>
        <dbReference type="ChEBI" id="CHEBI:58702"/>
        <dbReference type="ChEBI" id="CHEBI:456215"/>
        <dbReference type="EC" id="2.7.9.2"/>
    </reaction>
</comment>
<evidence type="ECO:0000256" key="5">
    <source>
        <dbReference type="ARBA" id="ARBA00011996"/>
    </source>
</evidence>
<evidence type="ECO:0000256" key="6">
    <source>
        <dbReference type="ARBA" id="ARBA00021623"/>
    </source>
</evidence>
<evidence type="ECO:0000259" key="15">
    <source>
        <dbReference type="Pfam" id="PF01326"/>
    </source>
</evidence>
<dbReference type="UniPathway" id="UPA00138"/>
<evidence type="ECO:0000313" key="16">
    <source>
        <dbReference type="EMBL" id="MBB2502366.1"/>
    </source>
</evidence>
<sequence length="215" mass="22869">MTYIHAFTDPGTPDRAVIGGKGLGLVRLAAAGVRVPPGFVVTTASYRDFVAENGLSDIIDGLVREVDHEDAEALTAATRQIQERIASGALPGGLDERIAKAYSGLGAGEEVYVAVRSSGTAEDMGDASFAGLYDSYLDIKGAEDVVDAVRRCWASLWTPRCAAYRKRLGFDHRDAEVAVVVQQMVAAETAGVLFTANPLTERTDEYVINASWGLG</sequence>
<dbReference type="GO" id="GO:0005524">
    <property type="term" value="F:ATP binding"/>
    <property type="evidence" value="ECO:0007669"/>
    <property type="project" value="UniProtKB-KW"/>
</dbReference>
<evidence type="ECO:0000256" key="13">
    <source>
        <dbReference type="ARBA" id="ARBA00033470"/>
    </source>
</evidence>
<comment type="caution">
    <text evidence="16">The sequence shown here is derived from an EMBL/GenBank/DDBJ whole genome shotgun (WGS) entry which is preliminary data.</text>
</comment>
<protein>
    <recommendedName>
        <fullName evidence="6">Phosphoenolpyruvate synthase</fullName>
        <ecNumber evidence="5">2.7.9.2</ecNumber>
    </recommendedName>
    <alternativeName>
        <fullName evidence="13">Pyruvate, water dikinase</fullName>
    </alternativeName>
</protein>
<dbReference type="Pfam" id="PF01326">
    <property type="entry name" value="PPDK_N"/>
    <property type="match status" value="1"/>
</dbReference>
<keyword evidence="12" id="KW-0460">Magnesium</keyword>
<dbReference type="GO" id="GO:0046872">
    <property type="term" value="F:metal ion binding"/>
    <property type="evidence" value="ECO:0007669"/>
    <property type="project" value="UniProtKB-KW"/>
</dbReference>
<dbReference type="GO" id="GO:0006094">
    <property type="term" value="P:gluconeogenesis"/>
    <property type="evidence" value="ECO:0007669"/>
    <property type="project" value="UniProtKB-UniPathway"/>
</dbReference>
<feature type="domain" description="Pyruvate phosphate dikinase AMP/ATP-binding" evidence="15">
    <location>
        <begin position="17"/>
        <end position="215"/>
    </location>
</feature>
<keyword evidence="9" id="KW-0547">Nucleotide-binding</keyword>
<keyword evidence="11" id="KW-0067">ATP-binding</keyword>
<evidence type="ECO:0000256" key="12">
    <source>
        <dbReference type="ARBA" id="ARBA00022842"/>
    </source>
</evidence>
<accession>A0A8E2B5V5</accession>
<evidence type="ECO:0000256" key="7">
    <source>
        <dbReference type="ARBA" id="ARBA00022679"/>
    </source>
</evidence>
<dbReference type="EC" id="2.7.9.2" evidence="5"/>
<dbReference type="Proteomes" id="UP000550260">
    <property type="component" value="Unassembled WGS sequence"/>
</dbReference>
<dbReference type="SUPFAM" id="SSF56059">
    <property type="entry name" value="Glutathione synthetase ATP-binding domain-like"/>
    <property type="match status" value="1"/>
</dbReference>
<dbReference type="PANTHER" id="PTHR43030">
    <property type="entry name" value="PHOSPHOENOLPYRUVATE SYNTHASE"/>
    <property type="match status" value="1"/>
</dbReference>
<organism evidence="16 17">
    <name type="scientific">Amycolatopsis echigonensis</name>
    <dbReference type="NCBI Taxonomy" id="2576905"/>
    <lineage>
        <taxon>Bacteria</taxon>
        <taxon>Bacillati</taxon>
        <taxon>Actinomycetota</taxon>
        <taxon>Actinomycetes</taxon>
        <taxon>Pseudonocardiales</taxon>
        <taxon>Pseudonocardiaceae</taxon>
        <taxon>Amycolatopsis</taxon>
    </lineage>
</organism>
<evidence type="ECO:0000256" key="4">
    <source>
        <dbReference type="ARBA" id="ARBA00007837"/>
    </source>
</evidence>
<proteinExistence type="inferred from homology"/>
<dbReference type="PANTHER" id="PTHR43030:SF1">
    <property type="entry name" value="PHOSPHOENOLPYRUVATE SYNTHASE"/>
    <property type="match status" value="1"/>
</dbReference>
<evidence type="ECO:0000256" key="9">
    <source>
        <dbReference type="ARBA" id="ARBA00022741"/>
    </source>
</evidence>
<keyword evidence="10" id="KW-0418">Kinase</keyword>
<keyword evidence="8" id="KW-0479">Metal-binding</keyword>
<evidence type="ECO:0000313" key="17">
    <source>
        <dbReference type="Proteomes" id="UP000550260"/>
    </source>
</evidence>
<comment type="pathway">
    <text evidence="3">Carbohydrate biosynthesis; gluconeogenesis.</text>
</comment>
<dbReference type="Gene3D" id="3.30.470.20">
    <property type="entry name" value="ATP-grasp fold, B domain"/>
    <property type="match status" value="1"/>
</dbReference>
<dbReference type="AlphaFoldDB" id="A0A8E2B5V5"/>
<comment type="function">
    <text evidence="2">Catalyzes the phosphorylation of pyruvate to phosphoenolpyruvate.</text>
</comment>
<evidence type="ECO:0000256" key="8">
    <source>
        <dbReference type="ARBA" id="ARBA00022723"/>
    </source>
</evidence>
<dbReference type="GO" id="GO:0008986">
    <property type="term" value="F:pyruvate, water dikinase activity"/>
    <property type="evidence" value="ECO:0007669"/>
    <property type="project" value="UniProtKB-EC"/>
</dbReference>
<evidence type="ECO:0000256" key="11">
    <source>
        <dbReference type="ARBA" id="ARBA00022840"/>
    </source>
</evidence>
<dbReference type="InterPro" id="IPR013815">
    <property type="entry name" value="ATP_grasp_subdomain_1"/>
</dbReference>
<comment type="similarity">
    <text evidence="4">Belongs to the PEP-utilizing enzyme family.</text>
</comment>
<evidence type="ECO:0000256" key="3">
    <source>
        <dbReference type="ARBA" id="ARBA00004742"/>
    </source>
</evidence>
<reference evidence="16 17" key="1">
    <citation type="submission" date="2020-08" db="EMBL/GenBank/DDBJ databases">
        <title>Amycolatopsis echigonensis JCM 21831.</title>
        <authorList>
            <person name="Tedsree N."/>
            <person name="Kuncharoen N."/>
            <person name="Likhitwitayawuid K."/>
            <person name="Tanasupawat S."/>
        </authorList>
    </citation>
    <scope>NUCLEOTIDE SEQUENCE [LARGE SCALE GENOMIC DNA]</scope>
    <source>
        <strain evidence="16 17">JCM 21831</strain>
    </source>
</reference>
<dbReference type="InterPro" id="IPR002192">
    <property type="entry name" value="PPDK_AMP/ATP-bd"/>
</dbReference>
<evidence type="ECO:0000256" key="14">
    <source>
        <dbReference type="ARBA" id="ARBA00047700"/>
    </source>
</evidence>